<dbReference type="Gene3D" id="3.90.320.10">
    <property type="match status" value="1"/>
</dbReference>
<dbReference type="Pfam" id="PF09588">
    <property type="entry name" value="YqaJ"/>
    <property type="match status" value="1"/>
</dbReference>
<name>A0A6C0AZB7_9ZZZZ</name>
<evidence type="ECO:0000313" key="2">
    <source>
        <dbReference type="EMBL" id="QHS84555.1"/>
    </source>
</evidence>
<dbReference type="SUPFAM" id="SSF52980">
    <property type="entry name" value="Restriction endonuclease-like"/>
    <property type="match status" value="1"/>
</dbReference>
<dbReference type="InterPro" id="IPR019080">
    <property type="entry name" value="YqaJ_viral_recombinase"/>
</dbReference>
<dbReference type="CDD" id="cd22343">
    <property type="entry name" value="PDDEXK_lambda_exonuclease-like"/>
    <property type="match status" value="1"/>
</dbReference>
<reference evidence="2" key="1">
    <citation type="journal article" date="2020" name="Nature">
        <title>Giant virus diversity and host interactions through global metagenomics.</title>
        <authorList>
            <person name="Schulz F."/>
            <person name="Roux S."/>
            <person name="Paez-Espino D."/>
            <person name="Jungbluth S."/>
            <person name="Walsh D.A."/>
            <person name="Denef V.J."/>
            <person name="McMahon K.D."/>
            <person name="Konstantinidis K.T."/>
            <person name="Eloe-Fadrosh E.A."/>
            <person name="Kyrpides N.C."/>
            <person name="Woyke T."/>
        </authorList>
    </citation>
    <scope>NUCLEOTIDE SEQUENCE</scope>
    <source>
        <strain evidence="2">GVMAG-S-ERX556022-25</strain>
    </source>
</reference>
<protein>
    <recommendedName>
        <fullName evidence="1">YqaJ viral recombinase domain-containing protein</fullName>
    </recommendedName>
</protein>
<dbReference type="InterPro" id="IPR011335">
    <property type="entry name" value="Restrct_endonuc-II-like"/>
</dbReference>
<sequence length="424" mass="51010">MTLVNDISINNIINLIEEWNILKYHEIEELKKSILLTSTEYILNNILDIINPDFDKKLINYIYQLHLIQIQHLYDNDTKYIVQFKIKKYINSIKPILYTKVIPPRSYKNSFIRNISYNIEHVRKKINYLQNVIQPIQRSDEWYIFRHNLLTASSAWKVFGSQSIKNQLIYEKCRPYNIYKHPPIDSPLHWGQKYEPISIEFYKKLYKTEITDYGCIKHSKYPFIGASPDGINTDSQNPRYGRMLEIKNIVNRKINGIPKLEYWIQMQLQMETCDLNECDFLETRFIEYDNEDAFYNDGSFTYSHDNKLKGAIILFSDNGIPHYEYAPLYITKNEYDNWVEYILDKNSHCEWVQNQFWKLDEYSNILVLRNKLWFTNAVPYIENIWNIILHERCYGYEHRAPKKRKSIQCKNNLLSKCHINIEKL</sequence>
<dbReference type="InterPro" id="IPR051703">
    <property type="entry name" value="NF-kappa-B_Signaling_Reg"/>
</dbReference>
<dbReference type="EMBL" id="MN738809">
    <property type="protein sequence ID" value="QHS84555.1"/>
    <property type="molecule type" value="Genomic_DNA"/>
</dbReference>
<evidence type="ECO:0000259" key="1">
    <source>
        <dbReference type="Pfam" id="PF09588"/>
    </source>
</evidence>
<dbReference type="PANTHER" id="PTHR46609:SF8">
    <property type="entry name" value="YQAJ VIRAL RECOMBINASE DOMAIN-CONTAINING PROTEIN"/>
    <property type="match status" value="1"/>
</dbReference>
<organism evidence="2">
    <name type="scientific">viral metagenome</name>
    <dbReference type="NCBI Taxonomy" id="1070528"/>
    <lineage>
        <taxon>unclassified sequences</taxon>
        <taxon>metagenomes</taxon>
        <taxon>organismal metagenomes</taxon>
    </lineage>
</organism>
<accession>A0A6C0AZB7</accession>
<dbReference type="InterPro" id="IPR011604">
    <property type="entry name" value="PDDEXK-like_dom_sf"/>
</dbReference>
<proteinExistence type="predicted"/>
<dbReference type="PANTHER" id="PTHR46609">
    <property type="entry name" value="EXONUCLEASE, PHAGE-TYPE/RECB, C-TERMINAL DOMAIN-CONTAINING PROTEIN"/>
    <property type="match status" value="1"/>
</dbReference>
<dbReference type="AlphaFoldDB" id="A0A6C0AZB7"/>
<feature type="domain" description="YqaJ viral recombinase" evidence="1">
    <location>
        <begin position="141"/>
        <end position="273"/>
    </location>
</feature>